<feature type="region of interest" description="Disordered" evidence="1">
    <location>
        <begin position="58"/>
        <end position="77"/>
    </location>
</feature>
<gene>
    <name evidence="2" type="ORF">L3X38_024730</name>
</gene>
<proteinExistence type="predicted"/>
<protein>
    <submittedName>
        <fullName evidence="2">Uncharacterized protein</fullName>
    </submittedName>
</protein>
<reference evidence="2 3" key="1">
    <citation type="journal article" date="2022" name="G3 (Bethesda)">
        <title>Whole-genome sequence and methylome profiling of the almond [Prunus dulcis (Mill.) D.A. Webb] cultivar 'Nonpareil'.</title>
        <authorList>
            <person name="D'Amico-Willman K.M."/>
            <person name="Ouma W.Z."/>
            <person name="Meulia T."/>
            <person name="Sideli G.M."/>
            <person name="Gradziel T.M."/>
            <person name="Fresnedo-Ramirez J."/>
        </authorList>
    </citation>
    <scope>NUCLEOTIDE SEQUENCE [LARGE SCALE GENOMIC DNA]</scope>
    <source>
        <strain evidence="2">Clone GOH B32 T37-40</strain>
    </source>
</reference>
<accession>A0AAD4Z5Q2</accession>
<dbReference type="AlphaFoldDB" id="A0AAD4Z5Q2"/>
<comment type="caution">
    <text evidence="2">The sequence shown here is derived from an EMBL/GenBank/DDBJ whole genome shotgun (WGS) entry which is preliminary data.</text>
</comment>
<evidence type="ECO:0000313" key="2">
    <source>
        <dbReference type="EMBL" id="KAI5334597.1"/>
    </source>
</evidence>
<feature type="compositionally biased region" description="Basic and acidic residues" evidence="1">
    <location>
        <begin position="63"/>
        <end position="77"/>
    </location>
</feature>
<evidence type="ECO:0000313" key="3">
    <source>
        <dbReference type="Proteomes" id="UP001054821"/>
    </source>
</evidence>
<evidence type="ECO:0000256" key="1">
    <source>
        <dbReference type="SAM" id="MobiDB-lite"/>
    </source>
</evidence>
<organism evidence="2 3">
    <name type="scientific">Prunus dulcis</name>
    <name type="common">Almond</name>
    <name type="synonym">Amygdalus dulcis</name>
    <dbReference type="NCBI Taxonomy" id="3755"/>
    <lineage>
        <taxon>Eukaryota</taxon>
        <taxon>Viridiplantae</taxon>
        <taxon>Streptophyta</taxon>
        <taxon>Embryophyta</taxon>
        <taxon>Tracheophyta</taxon>
        <taxon>Spermatophyta</taxon>
        <taxon>Magnoliopsida</taxon>
        <taxon>eudicotyledons</taxon>
        <taxon>Gunneridae</taxon>
        <taxon>Pentapetalae</taxon>
        <taxon>rosids</taxon>
        <taxon>fabids</taxon>
        <taxon>Rosales</taxon>
        <taxon>Rosaceae</taxon>
        <taxon>Amygdaloideae</taxon>
        <taxon>Amygdaleae</taxon>
        <taxon>Prunus</taxon>
    </lineage>
</organism>
<dbReference type="EMBL" id="JAJFAZ020000004">
    <property type="protein sequence ID" value="KAI5334597.1"/>
    <property type="molecule type" value="Genomic_DNA"/>
</dbReference>
<name>A0AAD4Z5Q2_PRUDU</name>
<dbReference type="Proteomes" id="UP001054821">
    <property type="component" value="Chromosome 4"/>
</dbReference>
<keyword evidence="3" id="KW-1185">Reference proteome</keyword>
<sequence>MMKDMKKWVVLISMKEATMTCRLYMNILLRLQSVEMEAQVPGDGAEVFAAMHVQEAEMGTSVPDKEVQQEAEKLSTP</sequence>